<feature type="compositionally biased region" description="Basic and acidic residues" evidence="2">
    <location>
        <begin position="425"/>
        <end position="443"/>
    </location>
</feature>
<dbReference type="EMBL" id="QREH01000001">
    <property type="protein sequence ID" value="REE03654.1"/>
    <property type="molecule type" value="Genomic_DNA"/>
</dbReference>
<evidence type="ECO:0000256" key="1">
    <source>
        <dbReference type="PROSITE-ProRule" id="PRU00339"/>
    </source>
</evidence>
<evidence type="ECO:0000256" key="2">
    <source>
        <dbReference type="SAM" id="MobiDB-lite"/>
    </source>
</evidence>
<feature type="region of interest" description="Disordered" evidence="2">
    <location>
        <begin position="425"/>
        <end position="451"/>
    </location>
</feature>
<dbReference type="InterPro" id="IPR011990">
    <property type="entry name" value="TPR-like_helical_dom_sf"/>
</dbReference>
<dbReference type="Proteomes" id="UP000256727">
    <property type="component" value="Unassembled WGS sequence"/>
</dbReference>
<sequence length="630" mass="66929">MGSRRAGMTEHDGAEPTPELPEDLTARLNAVLARRSLTGGPQGEPDTARGWLDVSYEAAYAEDLARASRAAEIGLTAPGGHDPVNRASLYRALASVAALTGDHTAATRHIADRAHVLAEAGYPHQARLETELGTMLLREPESFEATVLEGVLEDERTRSSHSVDTVLPDVLVALAVRHVEDGRFDPAVDLLEECLEILDARVAAGVPVPPESLASTRMFLAHVHLMSHEPEQSAEVADEVLAGQANRAVRAAMWMLKAVVAHERGDSGTAILDALRSVELHAAAGVRKGAASAAALLAGMADDAGDQQASILAWKVAVAQAEQGEVPEASDLTLALGHQLLEAEEHALAERVLAGLVRREEAARRLPGLARALVDLGHAARHQNRPEEALEHWGRASTLFEQAGATDEAARMYLASGALLNRQEKPEEAAERFSRAVELARQDEDSEDNDPAVLPQALHALGHVLCELGEERGVALLDEAIALAQDSSASWYEADFTDTRARGLWALRKGAAAVSSALTAADLFAASEDAMASSNAELFAAYVLLEQERAEEAASLFRMITEQEDTARYLRMAAWLGLAQSLDLSGDEEGATKARLEADAAASTESPDGDDEAGQAGAADSDPETEPDTD</sequence>
<evidence type="ECO:0000313" key="3">
    <source>
        <dbReference type="EMBL" id="REE03654.1"/>
    </source>
</evidence>
<evidence type="ECO:0000313" key="4">
    <source>
        <dbReference type="Proteomes" id="UP000256727"/>
    </source>
</evidence>
<dbReference type="Pfam" id="PF13424">
    <property type="entry name" value="TPR_12"/>
    <property type="match status" value="1"/>
</dbReference>
<dbReference type="SUPFAM" id="SSF48452">
    <property type="entry name" value="TPR-like"/>
    <property type="match status" value="3"/>
</dbReference>
<feature type="region of interest" description="Disordered" evidence="2">
    <location>
        <begin position="587"/>
        <end position="630"/>
    </location>
</feature>
<dbReference type="Gene3D" id="1.25.40.10">
    <property type="entry name" value="Tetratricopeptide repeat domain"/>
    <property type="match status" value="1"/>
</dbReference>
<accession>A0A3D9LDB3</accession>
<feature type="region of interest" description="Disordered" evidence="2">
    <location>
        <begin position="1"/>
        <end position="21"/>
    </location>
</feature>
<proteinExistence type="predicted"/>
<organism evidence="3 4">
    <name type="scientific">Citricoccus muralis</name>
    <dbReference type="NCBI Taxonomy" id="169134"/>
    <lineage>
        <taxon>Bacteria</taxon>
        <taxon>Bacillati</taxon>
        <taxon>Actinomycetota</taxon>
        <taxon>Actinomycetes</taxon>
        <taxon>Micrococcales</taxon>
        <taxon>Micrococcaceae</taxon>
        <taxon>Citricoccus</taxon>
    </lineage>
</organism>
<name>A0A3D9LDB3_9MICC</name>
<dbReference type="AlphaFoldDB" id="A0A3D9LDB3"/>
<protein>
    <submittedName>
        <fullName evidence="3">Tetratricopeptide repeat protein</fullName>
    </submittedName>
</protein>
<comment type="caution">
    <text evidence="3">The sequence shown here is derived from an EMBL/GenBank/DDBJ whole genome shotgun (WGS) entry which is preliminary data.</text>
</comment>
<keyword evidence="1" id="KW-0802">TPR repeat</keyword>
<dbReference type="InterPro" id="IPR019734">
    <property type="entry name" value="TPR_rpt"/>
</dbReference>
<reference evidence="3 4" key="1">
    <citation type="submission" date="2018-07" db="EMBL/GenBank/DDBJ databases">
        <title>Sequencing the genomes of 1000 actinobacteria strains.</title>
        <authorList>
            <person name="Klenk H.-P."/>
        </authorList>
    </citation>
    <scope>NUCLEOTIDE SEQUENCE [LARGE SCALE GENOMIC DNA]</scope>
    <source>
        <strain evidence="3 4">DSM 14442</strain>
    </source>
</reference>
<dbReference type="PROSITE" id="PS50005">
    <property type="entry name" value="TPR"/>
    <property type="match status" value="1"/>
</dbReference>
<feature type="compositionally biased region" description="Acidic residues" evidence="2">
    <location>
        <begin position="621"/>
        <end position="630"/>
    </location>
</feature>
<feature type="repeat" description="TPR" evidence="1">
    <location>
        <begin position="410"/>
        <end position="443"/>
    </location>
</feature>
<keyword evidence="4" id="KW-1185">Reference proteome</keyword>
<gene>
    <name evidence="3" type="ORF">C8E99_1467</name>
</gene>
<dbReference type="SMART" id="SM00028">
    <property type="entry name" value="TPR"/>
    <property type="match status" value="5"/>
</dbReference>